<keyword evidence="1" id="KW-0812">Transmembrane</keyword>
<protein>
    <submittedName>
        <fullName evidence="2">Uncharacterized protein</fullName>
    </submittedName>
</protein>
<keyword evidence="3" id="KW-1185">Reference proteome</keyword>
<dbReference type="Proteomes" id="UP000004836">
    <property type="component" value="Unassembled WGS sequence"/>
</dbReference>
<dbReference type="EMBL" id="ALYF01000002">
    <property type="protein sequence ID" value="EJW21889.1"/>
    <property type="molecule type" value="Genomic_DNA"/>
</dbReference>
<keyword evidence="1" id="KW-0472">Membrane</keyword>
<evidence type="ECO:0000313" key="3">
    <source>
        <dbReference type="Proteomes" id="UP000004836"/>
    </source>
</evidence>
<gene>
    <name evidence="2" type="ORF">IMCC14465_02830</name>
</gene>
<keyword evidence="1" id="KW-1133">Transmembrane helix</keyword>
<dbReference type="STRING" id="1220535.IMCC14465_02830"/>
<accession>J9E1V3</accession>
<evidence type="ECO:0000256" key="1">
    <source>
        <dbReference type="SAM" id="Phobius"/>
    </source>
</evidence>
<proteinExistence type="predicted"/>
<organism evidence="2 3">
    <name type="scientific">alpha proteobacterium IMCC14465</name>
    <dbReference type="NCBI Taxonomy" id="1220535"/>
    <lineage>
        <taxon>Bacteria</taxon>
        <taxon>Pseudomonadati</taxon>
        <taxon>Pseudomonadota</taxon>
        <taxon>Alphaproteobacteria</taxon>
        <taxon>PS1 clade</taxon>
    </lineage>
</organism>
<dbReference type="AlphaFoldDB" id="J9E1V3"/>
<comment type="caution">
    <text evidence="2">The sequence shown here is derived from an EMBL/GenBank/DDBJ whole genome shotgun (WGS) entry which is preliminary data.</text>
</comment>
<feature type="transmembrane region" description="Helical" evidence="1">
    <location>
        <begin position="93"/>
        <end position="113"/>
    </location>
</feature>
<reference evidence="2 3" key="1">
    <citation type="journal article" date="2012" name="J. Bacteriol.">
        <title>Genome Sequence of Strain IMCC14465, Isolated from the East Sea, Belonging to the PS1 Clade of Alphaproteobacteria.</title>
        <authorList>
            <person name="Yang S.J."/>
            <person name="Kang I."/>
            <person name="Cho J.C."/>
        </authorList>
    </citation>
    <scope>NUCLEOTIDE SEQUENCE [LARGE SCALE GENOMIC DNA]</scope>
    <source>
        <strain evidence="2 3">IMCC14465</strain>
    </source>
</reference>
<sequence length="117" mass="13647">MSRFDMLVRKEQAREYRLDHKPAFVSRVLGELIAQDLHSERLRMSQTRFDIIQTYASYCLIYLILASVALFISPYVSDLLTYMQFVDLMSYDIQFAVPPYLLALTLAGSIWVAHFKT</sequence>
<evidence type="ECO:0000313" key="2">
    <source>
        <dbReference type="EMBL" id="EJW21889.1"/>
    </source>
</evidence>
<name>J9E1V3_9PROT</name>
<feature type="transmembrane region" description="Helical" evidence="1">
    <location>
        <begin position="51"/>
        <end position="73"/>
    </location>
</feature>